<gene>
    <name evidence="2" type="ORF">OG913_16310</name>
</gene>
<name>A0ABZ1SZL5_9ACTN</name>
<evidence type="ECO:0000313" key="3">
    <source>
        <dbReference type="Proteomes" id="UP001432011"/>
    </source>
</evidence>
<dbReference type="EMBL" id="CP108085">
    <property type="protein sequence ID" value="WUP78494.1"/>
    <property type="molecule type" value="Genomic_DNA"/>
</dbReference>
<reference evidence="2" key="1">
    <citation type="submission" date="2022-10" db="EMBL/GenBank/DDBJ databases">
        <title>The complete genomes of actinobacterial strains from the NBC collection.</title>
        <authorList>
            <person name="Joergensen T.S."/>
            <person name="Alvarez Arevalo M."/>
            <person name="Sterndorff E.B."/>
            <person name="Faurdal D."/>
            <person name="Vuksanovic O."/>
            <person name="Mourched A.-S."/>
            <person name="Charusanti P."/>
            <person name="Shaw S."/>
            <person name="Blin K."/>
            <person name="Weber T."/>
        </authorList>
    </citation>
    <scope>NUCLEOTIDE SEQUENCE</scope>
    <source>
        <strain evidence="2">NBC_00254</strain>
    </source>
</reference>
<sequence>MIRRGTALRALGSLLDRSLVQIAEASADARTYDRRTVNEVADVWDNNTFPLFHAATARTSIGRERRARAALSWMADFGPERRSWMVEQAAAAGHPLERSLPPPIARPRRTRDFRGHVTPSARPLTAEAALELATDYDVAAGEVRSLLIERAGERLTGSLVLIVPRRYDAGPQAGDLPELHLWLEDVTGVHFDSDDRRGATLPCRAPQCAWERRPALMPASDVTARCAA</sequence>
<dbReference type="RefSeq" id="WP_328710654.1">
    <property type="nucleotide sequence ID" value="NZ_CP108085.1"/>
</dbReference>
<protein>
    <submittedName>
        <fullName evidence="2">Uncharacterized protein</fullName>
    </submittedName>
</protein>
<evidence type="ECO:0000256" key="1">
    <source>
        <dbReference type="SAM" id="MobiDB-lite"/>
    </source>
</evidence>
<evidence type="ECO:0000313" key="2">
    <source>
        <dbReference type="EMBL" id="WUP78494.1"/>
    </source>
</evidence>
<dbReference type="Proteomes" id="UP001432011">
    <property type="component" value="Chromosome"/>
</dbReference>
<accession>A0ABZ1SZL5</accession>
<feature type="region of interest" description="Disordered" evidence="1">
    <location>
        <begin position="96"/>
        <end position="117"/>
    </location>
</feature>
<keyword evidence="3" id="KW-1185">Reference proteome</keyword>
<organism evidence="2 3">
    <name type="scientific">Microbispora hainanensis</name>
    <dbReference type="NCBI Taxonomy" id="568844"/>
    <lineage>
        <taxon>Bacteria</taxon>
        <taxon>Bacillati</taxon>
        <taxon>Actinomycetota</taxon>
        <taxon>Actinomycetes</taxon>
        <taxon>Streptosporangiales</taxon>
        <taxon>Streptosporangiaceae</taxon>
        <taxon>Microbispora</taxon>
    </lineage>
</organism>
<proteinExistence type="predicted"/>